<feature type="domain" description="Core-binding (CB)" evidence="7">
    <location>
        <begin position="104"/>
        <end position="181"/>
    </location>
</feature>
<dbReference type="InterPro" id="IPR044068">
    <property type="entry name" value="CB"/>
</dbReference>
<dbReference type="InterPro" id="IPR025166">
    <property type="entry name" value="Integrase_DNA_bind_dom"/>
</dbReference>
<reference evidence="8" key="1">
    <citation type="submission" date="2016-08" db="EMBL/GenBank/DDBJ databases">
        <title>Complete genome of Cloacibacillus porcorum.</title>
        <authorList>
            <person name="Looft T."/>
            <person name="Bayles D.O."/>
            <person name="Alt D.P."/>
        </authorList>
    </citation>
    <scope>NUCLEOTIDE SEQUENCE [LARGE SCALE GENOMIC DNA]</scope>
    <source>
        <strain evidence="8">CL-84</strain>
    </source>
</reference>
<evidence type="ECO:0000256" key="2">
    <source>
        <dbReference type="ARBA" id="ARBA00022908"/>
    </source>
</evidence>
<accession>A0A1B2I464</accession>
<evidence type="ECO:0000256" key="4">
    <source>
        <dbReference type="ARBA" id="ARBA00023172"/>
    </source>
</evidence>
<dbReference type="GeneID" id="83057449"/>
<dbReference type="GO" id="GO:0006310">
    <property type="term" value="P:DNA recombination"/>
    <property type="evidence" value="ECO:0007669"/>
    <property type="project" value="UniProtKB-KW"/>
</dbReference>
<gene>
    <name evidence="8" type="ORF">BED41_06240</name>
</gene>
<dbReference type="KEGG" id="cpor:BED41_06240"/>
<dbReference type="InterPro" id="IPR038488">
    <property type="entry name" value="Integrase_DNA-bd_sf"/>
</dbReference>
<dbReference type="InterPro" id="IPR010998">
    <property type="entry name" value="Integrase_recombinase_N"/>
</dbReference>
<dbReference type="EMBL" id="CP016757">
    <property type="protein sequence ID" value="ANZ44723.1"/>
    <property type="molecule type" value="Genomic_DNA"/>
</dbReference>
<name>A0A1B2I464_9BACT</name>
<dbReference type="GO" id="GO:0003677">
    <property type="term" value="F:DNA binding"/>
    <property type="evidence" value="ECO:0007669"/>
    <property type="project" value="UniProtKB-UniRule"/>
</dbReference>
<evidence type="ECO:0000313" key="8">
    <source>
        <dbReference type="EMBL" id="ANZ44723.1"/>
    </source>
</evidence>
<comment type="similarity">
    <text evidence="1">Belongs to the 'phage' integrase family.</text>
</comment>
<dbReference type="InterPro" id="IPR011010">
    <property type="entry name" value="DNA_brk_join_enz"/>
</dbReference>
<dbReference type="Pfam" id="PF13356">
    <property type="entry name" value="Arm-DNA-bind_3"/>
    <property type="match status" value="1"/>
</dbReference>
<dbReference type="InterPro" id="IPR050808">
    <property type="entry name" value="Phage_Integrase"/>
</dbReference>
<dbReference type="STRING" id="1197717.BED41_06240"/>
<keyword evidence="2" id="KW-0229">DNA integration</keyword>
<dbReference type="InterPro" id="IPR002104">
    <property type="entry name" value="Integrase_catalytic"/>
</dbReference>
<organism evidence="8 9">
    <name type="scientific">Cloacibacillus porcorum</name>
    <dbReference type="NCBI Taxonomy" id="1197717"/>
    <lineage>
        <taxon>Bacteria</taxon>
        <taxon>Thermotogati</taxon>
        <taxon>Synergistota</taxon>
        <taxon>Synergistia</taxon>
        <taxon>Synergistales</taxon>
        <taxon>Synergistaceae</taxon>
        <taxon>Cloacibacillus</taxon>
    </lineage>
</organism>
<dbReference type="RefSeq" id="WP_066744140.1">
    <property type="nucleotide sequence ID" value="NZ_CP016757.1"/>
</dbReference>
<dbReference type="PROSITE" id="PS51898">
    <property type="entry name" value="TYR_RECOMBINASE"/>
    <property type="match status" value="1"/>
</dbReference>
<sequence>MALIYLTQPICDKALPTDKRYDLRDTFVRGLFLRVEVSGRKTWYLSYRTPPPEKKLKNKKIISASLVNLAAARKIAKEYLAKLYLEGVDPATLMNPEKHTSTGVTLRELIDEYEPWVNSHQKSGTVTLRALRLFKEFLDVPVSSLSTEAIERWQMDNIGQIKRATINRRIAALQAVTSWGVKHGLLDEIPFKAPKLPQTDSRVVARFLTKEERARLMSALDEREKLQGADYLKPAVILSLNTGIRKGTLLGLKWEDVDFKLRSLNLRAEIMKGGKDAVIPLNKIAYKTLVNWQKFTGADTGFIFSAADGGRRNDITRPFMRVLEKAGVKNFTWHCLRHDFASQLAIEGVTLHIIQKLLCHGSIAMTQRYAHLSHNSLEEAVNMLRH</sequence>
<dbReference type="SUPFAM" id="SSF56349">
    <property type="entry name" value="DNA breaking-rejoining enzymes"/>
    <property type="match status" value="1"/>
</dbReference>
<keyword evidence="9" id="KW-1185">Reference proteome</keyword>
<evidence type="ECO:0008006" key="10">
    <source>
        <dbReference type="Google" id="ProtNLM"/>
    </source>
</evidence>
<keyword evidence="3 5" id="KW-0238">DNA-binding</keyword>
<protein>
    <recommendedName>
        <fullName evidence="10">Tyr recombinase domain-containing protein</fullName>
    </recommendedName>
</protein>
<keyword evidence="4" id="KW-0233">DNA recombination</keyword>
<dbReference type="AlphaFoldDB" id="A0A1B2I464"/>
<evidence type="ECO:0000256" key="5">
    <source>
        <dbReference type="PROSITE-ProRule" id="PRU01248"/>
    </source>
</evidence>
<dbReference type="Pfam" id="PF00589">
    <property type="entry name" value="Phage_integrase"/>
    <property type="match status" value="1"/>
</dbReference>
<dbReference type="CDD" id="cd00796">
    <property type="entry name" value="INT_Rci_Hp1_C"/>
    <property type="match status" value="1"/>
</dbReference>
<evidence type="ECO:0000259" key="7">
    <source>
        <dbReference type="PROSITE" id="PS51900"/>
    </source>
</evidence>
<evidence type="ECO:0000259" key="6">
    <source>
        <dbReference type="PROSITE" id="PS51898"/>
    </source>
</evidence>
<dbReference type="Gene3D" id="1.10.443.10">
    <property type="entry name" value="Intergrase catalytic core"/>
    <property type="match status" value="1"/>
</dbReference>
<dbReference type="Gene3D" id="3.30.160.390">
    <property type="entry name" value="Integrase, DNA-binding domain"/>
    <property type="match status" value="1"/>
</dbReference>
<evidence type="ECO:0000256" key="1">
    <source>
        <dbReference type="ARBA" id="ARBA00008857"/>
    </source>
</evidence>
<dbReference type="PANTHER" id="PTHR30629">
    <property type="entry name" value="PROPHAGE INTEGRASE"/>
    <property type="match status" value="1"/>
</dbReference>
<feature type="domain" description="Tyr recombinase" evidence="6">
    <location>
        <begin position="203"/>
        <end position="382"/>
    </location>
</feature>
<dbReference type="Gene3D" id="1.10.150.130">
    <property type="match status" value="1"/>
</dbReference>
<evidence type="ECO:0000313" key="9">
    <source>
        <dbReference type="Proteomes" id="UP000093044"/>
    </source>
</evidence>
<dbReference type="InterPro" id="IPR013762">
    <property type="entry name" value="Integrase-like_cat_sf"/>
</dbReference>
<dbReference type="GO" id="GO:0015074">
    <property type="term" value="P:DNA integration"/>
    <property type="evidence" value="ECO:0007669"/>
    <property type="project" value="UniProtKB-KW"/>
</dbReference>
<dbReference type="Proteomes" id="UP000093044">
    <property type="component" value="Chromosome"/>
</dbReference>
<proteinExistence type="inferred from homology"/>
<dbReference type="PROSITE" id="PS51900">
    <property type="entry name" value="CB"/>
    <property type="match status" value="1"/>
</dbReference>
<dbReference type="PANTHER" id="PTHR30629:SF2">
    <property type="entry name" value="PROPHAGE INTEGRASE INTS-RELATED"/>
    <property type="match status" value="1"/>
</dbReference>
<evidence type="ECO:0000256" key="3">
    <source>
        <dbReference type="ARBA" id="ARBA00023125"/>
    </source>
</evidence>